<dbReference type="Proteomes" id="UP000228900">
    <property type="component" value="Unassembled WGS sequence"/>
</dbReference>
<name>A0A2M6WR22_9BACT</name>
<reference evidence="3" key="1">
    <citation type="submission" date="2017-09" db="EMBL/GenBank/DDBJ databases">
        <title>Depth-based differentiation of microbial function through sediment-hosted aquifers and enrichment of novel symbionts in the deep terrestrial subsurface.</title>
        <authorList>
            <person name="Probst A.J."/>
            <person name="Ladd B."/>
            <person name="Jarett J.K."/>
            <person name="Geller-Mcgrath D.E."/>
            <person name="Sieber C.M.K."/>
            <person name="Emerson J.B."/>
            <person name="Anantharaman K."/>
            <person name="Thomas B.C."/>
            <person name="Malmstrom R."/>
            <person name="Stieglmeier M."/>
            <person name="Klingl A."/>
            <person name="Woyke T."/>
            <person name="Ryan C.M."/>
            <person name="Banfield J.F."/>
        </authorList>
    </citation>
    <scope>NUCLEOTIDE SEQUENCE [LARGE SCALE GENOMIC DNA]</scope>
</reference>
<evidence type="ECO:0000256" key="1">
    <source>
        <dbReference type="SAM" id="Phobius"/>
    </source>
</evidence>
<organism evidence="2 3">
    <name type="scientific">Candidatus Falkowbacteria bacterium CG10_big_fil_rev_8_21_14_0_10_39_9</name>
    <dbReference type="NCBI Taxonomy" id="1974566"/>
    <lineage>
        <taxon>Bacteria</taxon>
        <taxon>Candidatus Falkowiibacteriota</taxon>
    </lineage>
</organism>
<dbReference type="EMBL" id="PFAQ01000011">
    <property type="protein sequence ID" value="PIT95241.1"/>
    <property type="molecule type" value="Genomic_DNA"/>
</dbReference>
<keyword evidence="1" id="KW-0812">Transmembrane</keyword>
<protein>
    <recommendedName>
        <fullName evidence="4">DUF4405 domain-containing protein</fullName>
    </recommendedName>
</protein>
<keyword evidence="1" id="KW-1133">Transmembrane helix</keyword>
<evidence type="ECO:0000313" key="3">
    <source>
        <dbReference type="Proteomes" id="UP000228900"/>
    </source>
</evidence>
<feature type="transmembrane region" description="Helical" evidence="1">
    <location>
        <begin position="155"/>
        <end position="176"/>
    </location>
</feature>
<proteinExistence type="predicted"/>
<comment type="caution">
    <text evidence="2">The sequence shown here is derived from an EMBL/GenBank/DDBJ whole genome shotgun (WGS) entry which is preliminary data.</text>
</comment>
<feature type="transmembrane region" description="Helical" evidence="1">
    <location>
        <begin position="88"/>
        <end position="108"/>
    </location>
</feature>
<keyword evidence="1" id="KW-0472">Membrane</keyword>
<dbReference type="AlphaFoldDB" id="A0A2M6WR22"/>
<evidence type="ECO:0000313" key="2">
    <source>
        <dbReference type="EMBL" id="PIT95241.1"/>
    </source>
</evidence>
<sequence length="186" mass="21493">MSYKFIKLFTGILFSLVLFLSFTVVAKAQNCPRSLVNDPAPGICGLYVDENNNQFCDLSEEKTIPLKSQSNLVEKKVIETPLATKDYYMWQLTLVFTLIYLLSLFLVKKGYLSLMVNRKIWNMLLLIAFVITVITSVLVLLRLNYGLSLSVYADMVFWHVEVGYVMILISICHTLWHTAYFKTYFK</sequence>
<evidence type="ECO:0008006" key="4">
    <source>
        <dbReference type="Google" id="ProtNLM"/>
    </source>
</evidence>
<gene>
    <name evidence="2" type="ORF">COT98_00575</name>
</gene>
<feature type="transmembrane region" description="Helical" evidence="1">
    <location>
        <begin position="120"/>
        <end position="143"/>
    </location>
</feature>
<accession>A0A2M6WR22</accession>